<comment type="function">
    <text evidence="2 7">Catalyzes the formation of N(7)-methylguanine at position 46 (m7G46) in tRNA.</text>
</comment>
<comment type="caution">
    <text evidence="8">The sequence shown here is derived from an EMBL/GenBank/DDBJ whole genome shotgun (WGS) entry which is preliminary data.</text>
</comment>
<organism evidence="8 9">
    <name type="scientific">Geomonas limicola</name>
    <dbReference type="NCBI Taxonomy" id="2740186"/>
    <lineage>
        <taxon>Bacteria</taxon>
        <taxon>Pseudomonadati</taxon>
        <taxon>Thermodesulfobacteriota</taxon>
        <taxon>Desulfuromonadia</taxon>
        <taxon>Geobacterales</taxon>
        <taxon>Geobacteraceae</taxon>
        <taxon>Geomonas</taxon>
    </lineage>
</organism>
<feature type="binding site" evidence="7">
    <location>
        <position position="90"/>
    </location>
    <ligand>
        <name>S-adenosyl-L-methionine</name>
        <dbReference type="ChEBI" id="CHEBI:59789"/>
    </ligand>
</feature>
<comment type="pathway">
    <text evidence="7">tRNA modification; N(7)-methylguanine-tRNA biosynthesis.</text>
</comment>
<dbReference type="PROSITE" id="PS51625">
    <property type="entry name" value="SAM_MT_TRMB"/>
    <property type="match status" value="1"/>
</dbReference>
<evidence type="ECO:0000256" key="4">
    <source>
        <dbReference type="ARBA" id="ARBA00022679"/>
    </source>
</evidence>
<sequence>MTQSFIQIESPNYLKLEDLPSQPDWAAVFGNDRPLALEIGCGVGDFMLQTALEKPETNFIAIDFYNKGCYKTCRRLDRHGVTNVRVLRDEARGFITERIAKESLSAIYINCPDPWPKKRHRKRRLVQQEFVEFLLQYLHDGADFYFATDFVDYGEDVANFLPDVAGLTNQFAPDLYRHDFPGYHRSKYMRKFMAEGKEIYFVHYKVCKAAAAANPKEGNAEQAA</sequence>
<feature type="binding site" evidence="7">
    <location>
        <position position="113"/>
    </location>
    <ligand>
        <name>S-adenosyl-L-methionine</name>
        <dbReference type="ChEBI" id="CHEBI:59789"/>
    </ligand>
</feature>
<accession>A0A6V8N3Y1</accession>
<keyword evidence="3 7" id="KW-0489">Methyltransferase</keyword>
<proteinExistence type="inferred from homology"/>
<evidence type="ECO:0000256" key="7">
    <source>
        <dbReference type="HAMAP-Rule" id="MF_01057"/>
    </source>
</evidence>
<dbReference type="EMBL" id="BLXZ01000001">
    <property type="protein sequence ID" value="GFO67070.1"/>
    <property type="molecule type" value="Genomic_DNA"/>
</dbReference>
<dbReference type="HAMAP" id="MF_01057">
    <property type="entry name" value="tRNA_methyltr_TrmB"/>
    <property type="match status" value="1"/>
</dbReference>
<protein>
    <recommendedName>
        <fullName evidence="7">tRNA (guanine-N(7)-)-methyltransferase</fullName>
        <ecNumber evidence="7">2.1.1.33</ecNumber>
    </recommendedName>
    <alternativeName>
        <fullName evidence="7">tRNA (guanine(46)-N(7))-methyltransferase</fullName>
    </alternativeName>
    <alternativeName>
        <fullName evidence="7">tRNA(m7G46)-methyltransferase</fullName>
    </alternativeName>
</protein>
<evidence type="ECO:0000313" key="8">
    <source>
        <dbReference type="EMBL" id="GFO67070.1"/>
    </source>
</evidence>
<feature type="binding site" evidence="7">
    <location>
        <position position="117"/>
    </location>
    <ligand>
        <name>substrate</name>
    </ligand>
</feature>
<keyword evidence="4 7" id="KW-0808">Transferase</keyword>
<dbReference type="NCBIfam" id="TIGR00091">
    <property type="entry name" value="tRNA (guanosine(46)-N7)-methyltransferase TrmB"/>
    <property type="match status" value="1"/>
</dbReference>
<evidence type="ECO:0000256" key="6">
    <source>
        <dbReference type="ARBA" id="ARBA00022694"/>
    </source>
</evidence>
<comment type="similarity">
    <text evidence="7">Belongs to the class I-like SAM-binding methyltransferase superfamily. TrmB family.</text>
</comment>
<dbReference type="InterPro" id="IPR029063">
    <property type="entry name" value="SAM-dependent_MTases_sf"/>
</dbReference>
<dbReference type="EC" id="2.1.1.33" evidence="7"/>
<dbReference type="PANTHER" id="PTHR23417:SF14">
    <property type="entry name" value="PENTACOTRIPEPTIDE-REPEAT REGION OF PRORP DOMAIN-CONTAINING PROTEIN"/>
    <property type="match status" value="1"/>
</dbReference>
<name>A0A6V8N3Y1_9BACT</name>
<reference evidence="9" key="1">
    <citation type="submission" date="2020-06" db="EMBL/GenBank/DDBJ databases">
        <title>Draft genomic sequecing of Geomonas sp. Red745.</title>
        <authorList>
            <person name="Itoh H."/>
            <person name="Xu Z.X."/>
            <person name="Ushijima N."/>
            <person name="Masuda Y."/>
            <person name="Shiratori Y."/>
            <person name="Senoo K."/>
        </authorList>
    </citation>
    <scope>NUCLEOTIDE SEQUENCE [LARGE SCALE GENOMIC DNA]</scope>
    <source>
        <strain evidence="9">Red745</strain>
    </source>
</reference>
<comment type="caution">
    <text evidence="7">Lacks conserved residue(s) required for the propagation of feature annotation.</text>
</comment>
<comment type="catalytic activity">
    <reaction evidence="1 7">
        <text>guanosine(46) in tRNA + S-adenosyl-L-methionine = N(7)-methylguanosine(46) in tRNA + S-adenosyl-L-homocysteine</text>
        <dbReference type="Rhea" id="RHEA:42708"/>
        <dbReference type="Rhea" id="RHEA-COMP:10188"/>
        <dbReference type="Rhea" id="RHEA-COMP:10189"/>
        <dbReference type="ChEBI" id="CHEBI:57856"/>
        <dbReference type="ChEBI" id="CHEBI:59789"/>
        <dbReference type="ChEBI" id="CHEBI:74269"/>
        <dbReference type="ChEBI" id="CHEBI:74480"/>
        <dbReference type="EC" id="2.1.1.33"/>
    </reaction>
</comment>
<dbReference type="Pfam" id="PF02390">
    <property type="entry name" value="Methyltransf_4"/>
    <property type="match status" value="1"/>
</dbReference>
<dbReference type="AlphaFoldDB" id="A0A6V8N3Y1"/>
<evidence type="ECO:0000256" key="1">
    <source>
        <dbReference type="ARBA" id="ARBA00000142"/>
    </source>
</evidence>
<feature type="binding site" evidence="7">
    <location>
        <position position="149"/>
    </location>
    <ligand>
        <name>substrate</name>
    </ligand>
</feature>
<keyword evidence="6 7" id="KW-0819">tRNA processing</keyword>
<dbReference type="InterPro" id="IPR003358">
    <property type="entry name" value="tRNA_(Gua-N-7)_MeTrfase_Trmb"/>
</dbReference>
<dbReference type="UniPathway" id="UPA00989"/>
<dbReference type="SUPFAM" id="SSF53335">
    <property type="entry name" value="S-adenosyl-L-methionine-dependent methyltransferases"/>
    <property type="match status" value="1"/>
</dbReference>
<dbReference type="Proteomes" id="UP000587586">
    <property type="component" value="Unassembled WGS sequence"/>
</dbReference>
<evidence type="ECO:0000256" key="2">
    <source>
        <dbReference type="ARBA" id="ARBA00003015"/>
    </source>
</evidence>
<keyword evidence="9" id="KW-1185">Reference proteome</keyword>
<dbReference type="PANTHER" id="PTHR23417">
    <property type="entry name" value="3-DEOXY-D-MANNO-OCTULOSONIC-ACID TRANSFERASE/TRNA GUANINE-N 7 - -METHYLTRANSFERASE"/>
    <property type="match status" value="1"/>
</dbReference>
<evidence type="ECO:0000256" key="5">
    <source>
        <dbReference type="ARBA" id="ARBA00022691"/>
    </source>
</evidence>
<feature type="binding site" evidence="7">
    <location>
        <position position="63"/>
    </location>
    <ligand>
        <name>S-adenosyl-L-methionine</name>
        <dbReference type="ChEBI" id="CHEBI:59789"/>
    </ligand>
</feature>
<dbReference type="GO" id="GO:0008176">
    <property type="term" value="F:tRNA (guanine(46)-N7)-methyltransferase activity"/>
    <property type="evidence" value="ECO:0007669"/>
    <property type="project" value="UniProtKB-UniRule"/>
</dbReference>
<keyword evidence="5 7" id="KW-0949">S-adenosyl-L-methionine</keyword>
<evidence type="ECO:0000256" key="3">
    <source>
        <dbReference type="ARBA" id="ARBA00022603"/>
    </source>
</evidence>
<feature type="binding site" evidence="7">
    <location>
        <position position="38"/>
    </location>
    <ligand>
        <name>S-adenosyl-L-methionine</name>
        <dbReference type="ChEBI" id="CHEBI:59789"/>
    </ligand>
</feature>
<dbReference type="RefSeq" id="WP_183359582.1">
    <property type="nucleotide sequence ID" value="NZ_BLXZ01000001.1"/>
</dbReference>
<dbReference type="Gene3D" id="3.40.50.150">
    <property type="entry name" value="Vaccinia Virus protein VP39"/>
    <property type="match status" value="1"/>
</dbReference>
<evidence type="ECO:0000313" key="9">
    <source>
        <dbReference type="Proteomes" id="UP000587586"/>
    </source>
</evidence>
<gene>
    <name evidence="7 8" type="primary">trmB</name>
    <name evidence="8" type="ORF">GMLC_06490</name>
</gene>
<dbReference type="InterPro" id="IPR055361">
    <property type="entry name" value="tRNA_methyltr_TrmB_bact"/>
</dbReference>
<dbReference type="GO" id="GO:0043527">
    <property type="term" value="C:tRNA methyltransferase complex"/>
    <property type="evidence" value="ECO:0007669"/>
    <property type="project" value="TreeGrafter"/>
</dbReference>